<proteinExistence type="predicted"/>
<dbReference type="InterPro" id="IPR009097">
    <property type="entry name" value="Cyclic_Pdiesterase"/>
</dbReference>
<reference evidence="1 2" key="1">
    <citation type="submission" date="2018-06" db="EMBL/GenBank/DDBJ databases">
        <authorList>
            <consortium name="Pathogen Informatics"/>
            <person name="Doyle S."/>
        </authorList>
    </citation>
    <scope>NUCLEOTIDE SEQUENCE [LARGE SCALE GENOMIC DNA]</scope>
    <source>
        <strain evidence="1 2">NCTC13315</strain>
    </source>
</reference>
<evidence type="ECO:0000313" key="1">
    <source>
        <dbReference type="EMBL" id="STX30108.1"/>
    </source>
</evidence>
<protein>
    <submittedName>
        <fullName evidence="1">Putative phosphonate metabolism protein</fullName>
    </submittedName>
</protein>
<keyword evidence="2" id="KW-1185">Reference proteome</keyword>
<dbReference type="EMBL" id="UGNV01000001">
    <property type="protein sequence ID" value="STX30108.1"/>
    <property type="molecule type" value="Genomic_DNA"/>
</dbReference>
<dbReference type="OrthoDB" id="79662at2"/>
<dbReference type="Pfam" id="PF13563">
    <property type="entry name" value="2_5_RNA_ligase2"/>
    <property type="match status" value="1"/>
</dbReference>
<name>A0A378I4J3_9GAMM</name>
<accession>A0A378I4J3</accession>
<dbReference type="Gene3D" id="3.90.1140.10">
    <property type="entry name" value="Cyclic phosphodiesterase"/>
    <property type="match status" value="1"/>
</dbReference>
<sequence length="256" mass="28939">MCNRIAYNGTATNHSINIYLNGLILLLITTFTWANSNTSTAINIYLKLAPTSKIQKYNTQFEQLLIYKKSLANYQLTPSSAKHPLHITLYLTQYPGKNKQLIIKRIKKLAKNYHPFSIAAQGLTTTPSRYVMLTVQPQKYLQQLSNAVVLAVNDLRDRAANIPAWAAHNPQKLKSFQTYGSPNVFADYTPHITFLAPHVTYSAQEEQSIYQHLQHLVNEFNQRYPALVKARVSAIGIGLADNQGQITKELASFLLY</sequence>
<gene>
    <name evidence="1" type="ORF">NCTC13315_02672</name>
</gene>
<evidence type="ECO:0000313" key="2">
    <source>
        <dbReference type="Proteomes" id="UP000254968"/>
    </source>
</evidence>
<dbReference type="AlphaFoldDB" id="A0A378I4J3"/>
<dbReference type="SUPFAM" id="SSF55144">
    <property type="entry name" value="LigT-like"/>
    <property type="match status" value="1"/>
</dbReference>
<organism evidence="1 2">
    <name type="scientific">Legionella beliardensis</name>
    <dbReference type="NCBI Taxonomy" id="91822"/>
    <lineage>
        <taxon>Bacteria</taxon>
        <taxon>Pseudomonadati</taxon>
        <taxon>Pseudomonadota</taxon>
        <taxon>Gammaproteobacteria</taxon>
        <taxon>Legionellales</taxon>
        <taxon>Legionellaceae</taxon>
        <taxon>Legionella</taxon>
    </lineage>
</organism>
<dbReference type="RefSeq" id="WP_115303831.1">
    <property type="nucleotide sequence ID" value="NZ_CAAAHO010000005.1"/>
</dbReference>
<dbReference type="Proteomes" id="UP000254968">
    <property type="component" value="Unassembled WGS sequence"/>
</dbReference>